<proteinExistence type="predicted"/>
<dbReference type="AlphaFoldDB" id="X1P3D2"/>
<sequence length="71" mass="7832">MDSVSTSSASNIQMDYMKLLITQLQNQNPLEPLDNNEMASQLAQFSQLQQLETMNNSFSQSLATAEFVSAG</sequence>
<evidence type="ECO:0000313" key="2">
    <source>
        <dbReference type="EMBL" id="GAI50373.1"/>
    </source>
</evidence>
<evidence type="ECO:0000256" key="1">
    <source>
        <dbReference type="ARBA" id="ARBA00022795"/>
    </source>
</evidence>
<organism evidence="2">
    <name type="scientific">marine sediment metagenome</name>
    <dbReference type="NCBI Taxonomy" id="412755"/>
    <lineage>
        <taxon>unclassified sequences</taxon>
        <taxon>metagenomes</taxon>
        <taxon>ecological metagenomes</taxon>
    </lineage>
</organism>
<keyword evidence="1" id="KW-1005">Bacterial flagellum biogenesis</keyword>
<comment type="caution">
    <text evidence="2">The sequence shown here is derived from an EMBL/GenBank/DDBJ whole genome shotgun (WGS) entry which is preliminary data.</text>
</comment>
<name>X1P3D2_9ZZZZ</name>
<evidence type="ECO:0008006" key="3">
    <source>
        <dbReference type="Google" id="ProtNLM"/>
    </source>
</evidence>
<dbReference type="EMBL" id="BARV01036091">
    <property type="protein sequence ID" value="GAI50373.1"/>
    <property type="molecule type" value="Genomic_DNA"/>
</dbReference>
<dbReference type="InterPro" id="IPR005648">
    <property type="entry name" value="FlgD"/>
</dbReference>
<reference evidence="2" key="1">
    <citation type="journal article" date="2014" name="Front. Microbiol.">
        <title>High frequency of phylogenetically diverse reductive dehalogenase-homologous genes in deep subseafloor sedimentary metagenomes.</title>
        <authorList>
            <person name="Kawai M."/>
            <person name="Futagami T."/>
            <person name="Toyoda A."/>
            <person name="Takaki Y."/>
            <person name="Nishi S."/>
            <person name="Hori S."/>
            <person name="Arai W."/>
            <person name="Tsubouchi T."/>
            <person name="Morono Y."/>
            <person name="Uchiyama I."/>
            <person name="Ito T."/>
            <person name="Fujiyama A."/>
            <person name="Inagaki F."/>
            <person name="Takami H."/>
        </authorList>
    </citation>
    <scope>NUCLEOTIDE SEQUENCE</scope>
    <source>
        <strain evidence="2">Expedition CK06-06</strain>
    </source>
</reference>
<gene>
    <name evidence="2" type="ORF">S06H3_56145</name>
</gene>
<accession>X1P3D2</accession>
<dbReference type="Pfam" id="PF03963">
    <property type="entry name" value="FlgD"/>
    <property type="match status" value="1"/>
</dbReference>
<dbReference type="GO" id="GO:0044781">
    <property type="term" value="P:bacterial-type flagellum organization"/>
    <property type="evidence" value="ECO:0007669"/>
    <property type="project" value="UniProtKB-KW"/>
</dbReference>
<protein>
    <recommendedName>
        <fullName evidence="3">Basal-body rod modification protein FlgD</fullName>
    </recommendedName>
</protein>